<proteinExistence type="predicted"/>
<organism evidence="1 2">
    <name type="scientific">Puccinia striiformis</name>
    <dbReference type="NCBI Taxonomy" id="27350"/>
    <lineage>
        <taxon>Eukaryota</taxon>
        <taxon>Fungi</taxon>
        <taxon>Dikarya</taxon>
        <taxon>Basidiomycota</taxon>
        <taxon>Pucciniomycotina</taxon>
        <taxon>Pucciniomycetes</taxon>
        <taxon>Pucciniales</taxon>
        <taxon>Pucciniaceae</taxon>
        <taxon>Puccinia</taxon>
    </lineage>
</organism>
<name>A0A2S4V733_9BASI</name>
<reference evidence="2" key="3">
    <citation type="journal article" date="2018" name="Mol. Plant Microbe Interact.">
        <title>Genome sequence resources for the wheat stripe rust pathogen (Puccinia striiformis f. sp. tritici) and the barley stripe rust pathogen (Puccinia striiformis f. sp. hordei).</title>
        <authorList>
            <person name="Xia C."/>
            <person name="Wang M."/>
            <person name="Yin C."/>
            <person name="Cornejo O.E."/>
            <person name="Hulbert S.H."/>
            <person name="Chen X."/>
        </authorList>
    </citation>
    <scope>NUCLEOTIDE SEQUENCE [LARGE SCALE GENOMIC DNA]</scope>
    <source>
        <strain evidence="2">93TX-2</strain>
    </source>
</reference>
<comment type="caution">
    <text evidence="1">The sequence shown here is derived from an EMBL/GenBank/DDBJ whole genome shotgun (WGS) entry which is preliminary data.</text>
</comment>
<reference evidence="2" key="2">
    <citation type="journal article" date="2018" name="BMC Genomics">
        <title>Genomic insights into host adaptation between the wheat stripe rust pathogen (Puccinia striiformis f. sp. tritici) and the barley stripe rust pathogen (Puccinia striiformis f. sp. hordei).</title>
        <authorList>
            <person name="Xia C."/>
            <person name="Wang M."/>
            <person name="Yin C."/>
            <person name="Cornejo O.E."/>
            <person name="Hulbert S.H."/>
            <person name="Chen X."/>
        </authorList>
    </citation>
    <scope>NUCLEOTIDE SEQUENCE [LARGE SCALE GENOMIC DNA]</scope>
    <source>
        <strain evidence="2">93TX-2</strain>
    </source>
</reference>
<keyword evidence="2" id="KW-1185">Reference proteome</keyword>
<accession>A0A2S4V733</accession>
<protein>
    <submittedName>
        <fullName evidence="1">Uncharacterized protein</fullName>
    </submittedName>
</protein>
<gene>
    <name evidence="1" type="ORF">PSHT_10844</name>
</gene>
<sequence>LLLQGFQHSATFVSNHLDGLNLLAGRTYQLQGCIEKLDDDLVTALQVRQNKFNHQVSQAQLVGLGAMATGGIGSFVNSTIWLSPVDKSPFWDLLVVHSSVGREPSV</sequence>
<dbReference type="EMBL" id="PKSM01000173">
    <property type="protein sequence ID" value="POW05260.1"/>
    <property type="molecule type" value="Genomic_DNA"/>
</dbReference>
<dbReference type="Proteomes" id="UP000238274">
    <property type="component" value="Unassembled WGS sequence"/>
</dbReference>
<dbReference type="VEuPathDB" id="FungiDB:PSHT_10844"/>
<reference evidence="1 2" key="1">
    <citation type="submission" date="2017-12" db="EMBL/GenBank/DDBJ databases">
        <title>Gene loss provides genomic basis for host adaptation in cereal stripe rust fungi.</title>
        <authorList>
            <person name="Xia C."/>
        </authorList>
    </citation>
    <scope>NUCLEOTIDE SEQUENCE [LARGE SCALE GENOMIC DNA]</scope>
    <source>
        <strain evidence="1 2">93TX-2</strain>
    </source>
</reference>
<evidence type="ECO:0000313" key="2">
    <source>
        <dbReference type="Proteomes" id="UP000238274"/>
    </source>
</evidence>
<dbReference type="AlphaFoldDB" id="A0A2S4V733"/>
<feature type="non-terminal residue" evidence="1">
    <location>
        <position position="1"/>
    </location>
</feature>
<evidence type="ECO:0000313" key="1">
    <source>
        <dbReference type="EMBL" id="POW05260.1"/>
    </source>
</evidence>